<evidence type="ECO:0000313" key="6">
    <source>
        <dbReference type="EMBL" id="ODV83810.1"/>
    </source>
</evidence>
<comment type="similarity">
    <text evidence="1 3">Belongs to the D-isomer specific 2-hydroxyacid dehydrogenase family.</text>
</comment>
<dbReference type="EMBL" id="KV453860">
    <property type="protein sequence ID" value="ODV83810.1"/>
    <property type="molecule type" value="Genomic_DNA"/>
</dbReference>
<dbReference type="Pfam" id="PF02826">
    <property type="entry name" value="2-Hacid_dh_C"/>
    <property type="match status" value="1"/>
</dbReference>
<dbReference type="PANTHER" id="PTHR10996">
    <property type="entry name" value="2-HYDROXYACID DEHYDROGENASE-RELATED"/>
    <property type="match status" value="1"/>
</dbReference>
<dbReference type="PANTHER" id="PTHR10996:SF257">
    <property type="entry name" value="GLYOXYLATE REDUCTASE 1"/>
    <property type="match status" value="1"/>
</dbReference>
<dbReference type="GO" id="GO:0016618">
    <property type="term" value="F:hydroxypyruvate reductase [NAD(P)H] activity"/>
    <property type="evidence" value="ECO:0007669"/>
    <property type="project" value="TreeGrafter"/>
</dbReference>
<dbReference type="InterPro" id="IPR006140">
    <property type="entry name" value="D-isomer_DH_NAD-bd"/>
</dbReference>
<dbReference type="GO" id="GO:0005829">
    <property type="term" value="C:cytosol"/>
    <property type="evidence" value="ECO:0007669"/>
    <property type="project" value="TreeGrafter"/>
</dbReference>
<dbReference type="SUPFAM" id="SSF52283">
    <property type="entry name" value="Formate/glycerate dehydrogenase catalytic domain-like"/>
    <property type="match status" value="1"/>
</dbReference>
<dbReference type="Pfam" id="PF00389">
    <property type="entry name" value="2-Hacid_dh"/>
    <property type="match status" value="1"/>
</dbReference>
<evidence type="ECO:0000256" key="2">
    <source>
        <dbReference type="ARBA" id="ARBA00023002"/>
    </source>
</evidence>
<dbReference type="OrthoDB" id="9991913at2759"/>
<dbReference type="Proteomes" id="UP000094801">
    <property type="component" value="Unassembled WGS sequence"/>
</dbReference>
<dbReference type="GO" id="GO:0051287">
    <property type="term" value="F:NAD binding"/>
    <property type="evidence" value="ECO:0007669"/>
    <property type="project" value="InterPro"/>
</dbReference>
<protein>
    <recommendedName>
        <fullName evidence="8">Glyoxylate reductase</fullName>
    </recommendedName>
</protein>
<reference evidence="7" key="1">
    <citation type="submission" date="2016-04" db="EMBL/GenBank/DDBJ databases">
        <title>Comparative genomics of biotechnologically important yeasts.</title>
        <authorList>
            <consortium name="DOE Joint Genome Institute"/>
            <person name="Riley R."/>
            <person name="Haridas S."/>
            <person name="Wolfe K.H."/>
            <person name="Lopes M.R."/>
            <person name="Hittinger C.T."/>
            <person name="Goker M."/>
            <person name="Salamov A."/>
            <person name="Wisecaver J."/>
            <person name="Long T.M."/>
            <person name="Aerts A.L."/>
            <person name="Barry K."/>
            <person name="Choi C."/>
            <person name="Clum A."/>
            <person name="Coughlan A.Y."/>
            <person name="Deshpande S."/>
            <person name="Douglass A.P."/>
            <person name="Hanson S.J."/>
            <person name="Klenk H.-P."/>
            <person name="Labutti K."/>
            <person name="Lapidus A."/>
            <person name="Lindquist E."/>
            <person name="Lipzen A."/>
            <person name="Meier-Kolthoff J.P."/>
            <person name="Ohm R.A."/>
            <person name="Otillar R.P."/>
            <person name="Pangilinan J."/>
            <person name="Peng Y."/>
            <person name="Rokas A."/>
            <person name="Rosa C.A."/>
            <person name="Scheuner C."/>
            <person name="Sibirny A.A."/>
            <person name="Slot J.C."/>
            <person name="Stielow J.B."/>
            <person name="Sun H."/>
            <person name="Kurtzman C.P."/>
            <person name="Blackwell M."/>
            <person name="Grigoriev I.V."/>
            <person name="Jeffries T.W."/>
        </authorList>
    </citation>
    <scope>NUCLEOTIDE SEQUENCE [LARGE SCALE GENOMIC DNA]</scope>
    <source>
        <strain evidence="7">NRRL YB-2248</strain>
    </source>
</reference>
<gene>
    <name evidence="6" type="ORF">CANARDRAFT_9101</name>
</gene>
<dbReference type="SUPFAM" id="SSF51735">
    <property type="entry name" value="NAD(P)-binding Rossmann-fold domains"/>
    <property type="match status" value="1"/>
</dbReference>
<organism evidence="6 7">
    <name type="scientific">[Candida] arabinofermentans NRRL YB-2248</name>
    <dbReference type="NCBI Taxonomy" id="983967"/>
    <lineage>
        <taxon>Eukaryota</taxon>
        <taxon>Fungi</taxon>
        <taxon>Dikarya</taxon>
        <taxon>Ascomycota</taxon>
        <taxon>Saccharomycotina</taxon>
        <taxon>Pichiomycetes</taxon>
        <taxon>Pichiales</taxon>
        <taxon>Pichiaceae</taxon>
        <taxon>Ogataea</taxon>
        <taxon>Ogataea/Candida clade</taxon>
    </lineage>
</organism>
<keyword evidence="7" id="KW-1185">Reference proteome</keyword>
<keyword evidence="2 3" id="KW-0560">Oxidoreductase</keyword>
<evidence type="ECO:0000256" key="3">
    <source>
        <dbReference type="RuleBase" id="RU003719"/>
    </source>
</evidence>
<dbReference type="GO" id="GO:0030267">
    <property type="term" value="F:glyoxylate reductase (NADPH) activity"/>
    <property type="evidence" value="ECO:0007669"/>
    <property type="project" value="TreeGrafter"/>
</dbReference>
<accession>A0A1E4SWD7</accession>
<proteinExistence type="inferred from homology"/>
<dbReference type="InterPro" id="IPR006139">
    <property type="entry name" value="D-isomer_2_OHA_DH_cat_dom"/>
</dbReference>
<evidence type="ECO:0000259" key="4">
    <source>
        <dbReference type="Pfam" id="PF00389"/>
    </source>
</evidence>
<name>A0A1E4SWD7_9ASCO</name>
<evidence type="ECO:0000313" key="7">
    <source>
        <dbReference type="Proteomes" id="UP000094801"/>
    </source>
</evidence>
<dbReference type="CDD" id="cd12168">
    <property type="entry name" value="Mand_dh_like"/>
    <property type="match status" value="1"/>
</dbReference>
<evidence type="ECO:0000256" key="1">
    <source>
        <dbReference type="ARBA" id="ARBA00005854"/>
    </source>
</evidence>
<dbReference type="PROSITE" id="PS00065">
    <property type="entry name" value="D_2_HYDROXYACID_DH_1"/>
    <property type="match status" value="1"/>
</dbReference>
<dbReference type="InterPro" id="IPR029753">
    <property type="entry name" value="D-isomer_DH_CS"/>
</dbReference>
<dbReference type="STRING" id="983967.A0A1E4SWD7"/>
<feature type="domain" description="D-isomer specific 2-hydroxyacid dehydrogenase catalytic" evidence="4">
    <location>
        <begin position="21"/>
        <end position="327"/>
    </location>
</feature>
<dbReference type="Gene3D" id="3.40.50.720">
    <property type="entry name" value="NAD(P)-binding Rossmann-like Domain"/>
    <property type="match status" value="2"/>
</dbReference>
<dbReference type="AlphaFoldDB" id="A0A1E4SWD7"/>
<dbReference type="PROSITE" id="PS00671">
    <property type="entry name" value="D_2_HYDROXYACID_DH_3"/>
    <property type="match status" value="1"/>
</dbReference>
<dbReference type="InterPro" id="IPR036291">
    <property type="entry name" value="NAD(P)-bd_dom_sf"/>
</dbReference>
<dbReference type="FunFam" id="3.40.50.720:FF:000026">
    <property type="entry name" value="Glyoxylate/hydroxypyruvate reductase B"/>
    <property type="match status" value="1"/>
</dbReference>
<sequence length="339" mass="37090">MSYKPTVLHVGDIEYSTELWKSLSKIANVIYLPQSSTYEEFSSIPNSNEIVVIAKTPQSKTFTGQFDKHVFDLFPSLKLVAHNGAGYDSVDVSEATNRGIQVTNTPGLVDDCTADIHLYLLLGVIRNCGMANHLIKDWKSAASPCAGAPIGRSPSGLTIGIIGMGGIGRAIRERLKAFKFKRIIYYNRTRLDSDADEGSEYVSFDQLLAESDVISIICSLNKTTHHLINDQTINKMKDGVMIINTARGAVIDTEALLKNLDSGKISCAGLDVFEDEPEPHPSLLSRPNVLTTPHLGTWTIEATTTMEELVIDNVTSYINTGLAKTLVPEQQSVQFISGR</sequence>
<evidence type="ECO:0000259" key="5">
    <source>
        <dbReference type="Pfam" id="PF02826"/>
    </source>
</evidence>
<dbReference type="InterPro" id="IPR029752">
    <property type="entry name" value="D-isomer_DH_CS1"/>
</dbReference>
<evidence type="ECO:0008006" key="8">
    <source>
        <dbReference type="Google" id="ProtNLM"/>
    </source>
</evidence>
<dbReference type="InterPro" id="IPR050223">
    <property type="entry name" value="D-isomer_2-hydroxyacid_DH"/>
</dbReference>
<feature type="domain" description="D-isomer specific 2-hydroxyacid dehydrogenase NAD-binding" evidence="5">
    <location>
        <begin position="120"/>
        <end position="296"/>
    </location>
</feature>